<name>A0ABW4S874_9RHOB</name>
<dbReference type="Proteomes" id="UP001597353">
    <property type="component" value="Unassembled WGS sequence"/>
</dbReference>
<dbReference type="RefSeq" id="WP_390264232.1">
    <property type="nucleotide sequence ID" value="NZ_JBHUGH010000013.1"/>
</dbReference>
<dbReference type="EMBL" id="JBHUGH010000013">
    <property type="protein sequence ID" value="MFD1913786.1"/>
    <property type="molecule type" value="Genomic_DNA"/>
</dbReference>
<evidence type="ECO:0000313" key="2">
    <source>
        <dbReference type="Proteomes" id="UP001597353"/>
    </source>
</evidence>
<proteinExistence type="predicted"/>
<reference evidence="2" key="1">
    <citation type="journal article" date="2019" name="Int. J. Syst. Evol. Microbiol.">
        <title>The Global Catalogue of Microorganisms (GCM) 10K type strain sequencing project: providing services to taxonomists for standard genome sequencing and annotation.</title>
        <authorList>
            <consortium name="The Broad Institute Genomics Platform"/>
            <consortium name="The Broad Institute Genome Sequencing Center for Infectious Disease"/>
            <person name="Wu L."/>
            <person name="Ma J."/>
        </authorList>
    </citation>
    <scope>NUCLEOTIDE SEQUENCE [LARGE SCALE GENOMIC DNA]</scope>
    <source>
        <strain evidence="2">CGMCC 4.7242</strain>
    </source>
</reference>
<keyword evidence="2" id="KW-1185">Reference proteome</keyword>
<organism evidence="1 2">
    <name type="scientific">Halodurantibacterium flavum</name>
    <dbReference type="NCBI Taxonomy" id="1382802"/>
    <lineage>
        <taxon>Bacteria</taxon>
        <taxon>Pseudomonadati</taxon>
        <taxon>Pseudomonadota</taxon>
        <taxon>Alphaproteobacteria</taxon>
        <taxon>Rhodobacterales</taxon>
        <taxon>Paracoccaceae</taxon>
        <taxon>Halodurantibacterium</taxon>
    </lineage>
</organism>
<comment type="caution">
    <text evidence="1">The sequence shown here is derived from an EMBL/GenBank/DDBJ whole genome shotgun (WGS) entry which is preliminary data.</text>
</comment>
<protein>
    <recommendedName>
        <fullName evidence="3">Helix-turn-helix domain-containing protein</fullName>
    </recommendedName>
</protein>
<accession>A0ABW4S874</accession>
<evidence type="ECO:0000313" key="1">
    <source>
        <dbReference type="EMBL" id="MFD1913786.1"/>
    </source>
</evidence>
<evidence type="ECO:0008006" key="3">
    <source>
        <dbReference type="Google" id="ProtNLM"/>
    </source>
</evidence>
<gene>
    <name evidence="1" type="ORF">ACFSGJ_16350</name>
</gene>
<sequence length="137" mass="15079">MHRAEFERLGATIWGGHGWKSEAARAFEVNRKTISRWIADDMVPDWAATRLRAIGHIAPPPGTTADEDRDDACAEAIEGELSRLMELATDAGWQRAEIQVAILSLTVTDMMAHAGTEATMELLDQAKALLQQSDHGR</sequence>